<evidence type="ECO:0000313" key="8">
    <source>
        <dbReference type="EMBL" id="RHE92275.1"/>
    </source>
</evidence>
<evidence type="ECO:0000313" key="2">
    <source>
        <dbReference type="EMBL" id="CRL34715.1"/>
    </source>
</evidence>
<dbReference type="EMBL" id="QRUN01000033">
    <property type="protein sequence ID" value="RGR65024.1"/>
    <property type="molecule type" value="Genomic_DNA"/>
</dbReference>
<evidence type="ECO:0000313" key="11">
    <source>
        <dbReference type="Proteomes" id="UP000095453"/>
    </source>
</evidence>
<gene>
    <name evidence="3" type="primary">thiT</name>
    <name evidence="8" type="ORF">DW707_15880</name>
    <name evidence="7" type="ORF">DW914_04420</name>
    <name evidence="6" type="ORF">DWY29_15070</name>
    <name evidence="5" type="ORF">DWY96_15100</name>
    <name evidence="4" type="ORF">ERS852392_03270</name>
    <name evidence="3" type="ORF">ERS852444_01164</name>
    <name evidence="2" type="ORF">RIL183_15321</name>
</gene>
<dbReference type="Proteomes" id="UP000283492">
    <property type="component" value="Unassembled WGS sequence"/>
</dbReference>
<sequence length="227" mass="24272">MKEFFTTTIGAWDDGSVRLTAPGIAVVVVIIALLVVVAAVIRHRNAEKKTILTTKQLVYSAVAIALAVVCSMIKFANLPMGGSVTLFSMLFIALIGYWYGPYVGLMTAVAYGLVQFVMEPIFYTVPQMILDYPLAFGALGLAGFFANKKHGLQIGYIVAVFGRYVFAVISGVVFFGAYAPEGTPAIVYSLTYNATYIVPEAIATLIVISLPPVAKALAQVKKNALSA</sequence>
<evidence type="ECO:0000313" key="6">
    <source>
        <dbReference type="EMBL" id="RGR65024.1"/>
    </source>
</evidence>
<dbReference type="EMBL" id="QSFX01000005">
    <property type="protein sequence ID" value="RHA90460.1"/>
    <property type="molecule type" value="Genomic_DNA"/>
</dbReference>
<keyword evidence="9" id="KW-1185">Reference proteome</keyword>
<reference evidence="12 13" key="3">
    <citation type="submission" date="2018-08" db="EMBL/GenBank/DDBJ databases">
        <title>A genome reference for cultivated species of the human gut microbiota.</title>
        <authorList>
            <person name="Zou Y."/>
            <person name="Xue W."/>
            <person name="Luo G."/>
        </authorList>
    </citation>
    <scope>NUCLEOTIDE SEQUENCE [LARGE SCALE GENOMIC DNA]</scope>
    <source>
        <strain evidence="6 14">AF24-4</strain>
        <strain evidence="5 13">AF28-15</strain>
        <strain evidence="8 15">AM27-11</strain>
        <strain evidence="7 12">AM42-1AC</strain>
    </source>
</reference>
<evidence type="ECO:0000313" key="4">
    <source>
        <dbReference type="EMBL" id="CUO47136.1"/>
    </source>
</evidence>
<dbReference type="EMBL" id="CYXX01000007">
    <property type="protein sequence ID" value="CUM94016.1"/>
    <property type="molecule type" value="Genomic_DNA"/>
</dbReference>
<proteinExistence type="predicted"/>
<evidence type="ECO:0000313" key="15">
    <source>
        <dbReference type="Proteomes" id="UP000286271"/>
    </source>
</evidence>
<dbReference type="Proteomes" id="UP000286271">
    <property type="component" value="Unassembled WGS sequence"/>
</dbReference>
<evidence type="ECO:0000256" key="1">
    <source>
        <dbReference type="SAM" id="Phobius"/>
    </source>
</evidence>
<dbReference type="RefSeq" id="WP_007883480.1">
    <property type="nucleotide sequence ID" value="NZ_CABJFX010000005.1"/>
</dbReference>
<dbReference type="Proteomes" id="UP000095453">
    <property type="component" value="Unassembled WGS sequence"/>
</dbReference>
<reference evidence="9" key="2">
    <citation type="submission" date="2015-05" db="EMBL/GenBank/DDBJ databases">
        <authorList>
            <consortium name="Pathogen Informatics"/>
        </authorList>
    </citation>
    <scope>NUCLEOTIDE SEQUENCE [LARGE SCALE GENOMIC DNA]</scope>
    <source>
        <strain evidence="4 10">2789STDY5608835</strain>
        <strain evidence="3 11">2789STDY5608887</strain>
        <strain evidence="9">L1-83</strain>
    </source>
</reference>
<dbReference type="EMBL" id="QSKW01000036">
    <property type="protein sequence ID" value="RHE92275.1"/>
    <property type="molecule type" value="Genomic_DNA"/>
</dbReference>
<evidence type="ECO:0000313" key="12">
    <source>
        <dbReference type="Proteomes" id="UP000283492"/>
    </source>
</evidence>
<name>A0A0M6WG76_9FIRM</name>
<dbReference type="Proteomes" id="UP000285820">
    <property type="component" value="Unassembled WGS sequence"/>
</dbReference>
<keyword evidence="1" id="KW-0812">Transmembrane</keyword>
<evidence type="ECO:0000313" key="13">
    <source>
        <dbReference type="Proteomes" id="UP000283738"/>
    </source>
</evidence>
<feature type="transmembrane region" description="Helical" evidence="1">
    <location>
        <begin position="154"/>
        <end position="176"/>
    </location>
</feature>
<accession>A0A0M6WG76</accession>
<dbReference type="Gene3D" id="1.10.1760.20">
    <property type="match status" value="1"/>
</dbReference>
<evidence type="ECO:0000313" key="5">
    <source>
        <dbReference type="EMBL" id="RGQ45707.1"/>
    </source>
</evidence>
<dbReference type="GO" id="GO:0005886">
    <property type="term" value="C:plasma membrane"/>
    <property type="evidence" value="ECO:0007669"/>
    <property type="project" value="InterPro"/>
</dbReference>
<feature type="transmembrane region" description="Helical" evidence="1">
    <location>
        <begin position="129"/>
        <end position="147"/>
    </location>
</feature>
<evidence type="ECO:0000313" key="9">
    <source>
        <dbReference type="Proteomes" id="UP000049828"/>
    </source>
</evidence>
<dbReference type="EMBL" id="QRTF01000045">
    <property type="protein sequence ID" value="RGQ45707.1"/>
    <property type="molecule type" value="Genomic_DNA"/>
</dbReference>
<evidence type="ECO:0000313" key="3">
    <source>
        <dbReference type="EMBL" id="CUM94016.1"/>
    </source>
</evidence>
<protein>
    <submittedName>
        <fullName evidence="5">Energy-coupled thiamine transporter ThiT</fullName>
    </submittedName>
    <submittedName>
        <fullName evidence="2">Proton-coupled thiamine transporter YuaJ</fullName>
    </submittedName>
    <submittedName>
        <fullName evidence="3">Thiamine ECF transporter S component ThiT</fullName>
    </submittedName>
</protein>
<dbReference type="EMBL" id="CVRS01000048">
    <property type="protein sequence ID" value="CRL34715.1"/>
    <property type="molecule type" value="Genomic_DNA"/>
</dbReference>
<dbReference type="Proteomes" id="UP000049828">
    <property type="component" value="Unassembled WGS sequence"/>
</dbReference>
<feature type="transmembrane region" description="Helical" evidence="1">
    <location>
        <begin position="196"/>
        <end position="218"/>
    </location>
</feature>
<keyword evidence="1" id="KW-0472">Membrane</keyword>
<dbReference type="GO" id="GO:0015234">
    <property type="term" value="F:thiamine transmembrane transporter activity"/>
    <property type="evidence" value="ECO:0007669"/>
    <property type="project" value="InterPro"/>
</dbReference>
<dbReference type="NCBIfam" id="TIGR02357">
    <property type="entry name" value="ECF_ThiT_YuaJ"/>
    <property type="match status" value="1"/>
</dbReference>
<evidence type="ECO:0000313" key="14">
    <source>
        <dbReference type="Proteomes" id="UP000285820"/>
    </source>
</evidence>
<dbReference type="Proteomes" id="UP000283738">
    <property type="component" value="Unassembled WGS sequence"/>
</dbReference>
<dbReference type="EMBL" id="CYYR01000034">
    <property type="protein sequence ID" value="CUO47136.1"/>
    <property type="molecule type" value="Genomic_DNA"/>
</dbReference>
<organism evidence="2 9">
    <name type="scientific">Roseburia inulinivorans</name>
    <dbReference type="NCBI Taxonomy" id="360807"/>
    <lineage>
        <taxon>Bacteria</taxon>
        <taxon>Bacillati</taxon>
        <taxon>Bacillota</taxon>
        <taxon>Clostridia</taxon>
        <taxon>Lachnospirales</taxon>
        <taxon>Lachnospiraceae</taxon>
        <taxon>Roseburia</taxon>
    </lineage>
</organism>
<evidence type="ECO:0000313" key="7">
    <source>
        <dbReference type="EMBL" id="RHA90460.1"/>
    </source>
</evidence>
<evidence type="ECO:0000313" key="10">
    <source>
        <dbReference type="Proteomes" id="UP000095395"/>
    </source>
</evidence>
<reference evidence="2" key="1">
    <citation type="submission" date="2015-05" db="EMBL/GenBank/DDBJ databases">
        <authorList>
            <person name="Wang D.B."/>
            <person name="Wang M."/>
        </authorList>
    </citation>
    <scope>NUCLEOTIDE SEQUENCE [LARGE SCALE GENOMIC DNA]</scope>
    <source>
        <strain evidence="2">L1-83</strain>
    </source>
</reference>
<dbReference type="STRING" id="360807.ERS852392_03270"/>
<keyword evidence="1" id="KW-1133">Transmembrane helix</keyword>
<dbReference type="Proteomes" id="UP000095395">
    <property type="component" value="Unassembled WGS sequence"/>
</dbReference>
<feature type="transmembrane region" description="Helical" evidence="1">
    <location>
        <begin position="20"/>
        <end position="41"/>
    </location>
</feature>
<feature type="transmembrane region" description="Helical" evidence="1">
    <location>
        <begin position="57"/>
        <end position="76"/>
    </location>
</feature>
<dbReference type="GeneID" id="75161637"/>
<dbReference type="AlphaFoldDB" id="A0A0M6WG76"/>
<dbReference type="InterPro" id="IPR012651">
    <property type="entry name" value="Thia_Transptr_ThiT"/>
</dbReference>
<dbReference type="Pfam" id="PF09515">
    <property type="entry name" value="Thia_YuaJ"/>
    <property type="match status" value="1"/>
</dbReference>
<dbReference type="OrthoDB" id="9795813at2"/>